<gene>
    <name evidence="2" type="ORF">ACFPZ3_17445</name>
</gene>
<keyword evidence="1" id="KW-0812">Transmembrane</keyword>
<evidence type="ECO:0000256" key="1">
    <source>
        <dbReference type="SAM" id="Phobius"/>
    </source>
</evidence>
<keyword evidence="3" id="KW-1185">Reference proteome</keyword>
<proteinExistence type="predicted"/>
<evidence type="ECO:0000313" key="3">
    <source>
        <dbReference type="Proteomes" id="UP001596058"/>
    </source>
</evidence>
<comment type="caution">
    <text evidence="2">The sequence shown here is derived from an EMBL/GenBank/DDBJ whole genome shotgun (WGS) entry which is preliminary data.</text>
</comment>
<keyword evidence="1" id="KW-0472">Membrane</keyword>
<accession>A0ABW1CIV5</accession>
<name>A0ABW1CIV5_9ACTN</name>
<feature type="transmembrane region" description="Helical" evidence="1">
    <location>
        <begin position="6"/>
        <end position="31"/>
    </location>
</feature>
<dbReference type="RefSeq" id="WP_379515155.1">
    <property type="nucleotide sequence ID" value="NZ_JBHSPA010000022.1"/>
</dbReference>
<protein>
    <submittedName>
        <fullName evidence="2">Uncharacterized protein</fullName>
    </submittedName>
</protein>
<dbReference type="EMBL" id="JBHSPA010000022">
    <property type="protein sequence ID" value="MFC5825649.1"/>
    <property type="molecule type" value="Genomic_DNA"/>
</dbReference>
<reference evidence="3" key="1">
    <citation type="journal article" date="2019" name="Int. J. Syst. Evol. Microbiol.">
        <title>The Global Catalogue of Microorganisms (GCM) 10K type strain sequencing project: providing services to taxonomists for standard genome sequencing and annotation.</title>
        <authorList>
            <consortium name="The Broad Institute Genomics Platform"/>
            <consortium name="The Broad Institute Genome Sequencing Center for Infectious Disease"/>
            <person name="Wu L."/>
            <person name="Ma J."/>
        </authorList>
    </citation>
    <scope>NUCLEOTIDE SEQUENCE [LARGE SCALE GENOMIC DNA]</scope>
    <source>
        <strain evidence="3">CCUG 53903</strain>
    </source>
</reference>
<keyword evidence="1" id="KW-1133">Transmembrane helix</keyword>
<dbReference type="Proteomes" id="UP001596058">
    <property type="component" value="Unassembled WGS sequence"/>
</dbReference>
<organism evidence="2 3">
    <name type="scientific">Nonomuraea insulae</name>
    <dbReference type="NCBI Taxonomy" id="1616787"/>
    <lineage>
        <taxon>Bacteria</taxon>
        <taxon>Bacillati</taxon>
        <taxon>Actinomycetota</taxon>
        <taxon>Actinomycetes</taxon>
        <taxon>Streptosporangiales</taxon>
        <taxon>Streptosporangiaceae</taxon>
        <taxon>Nonomuraea</taxon>
    </lineage>
</organism>
<evidence type="ECO:0000313" key="2">
    <source>
        <dbReference type="EMBL" id="MFC5825649.1"/>
    </source>
</evidence>
<sequence length="57" mass="6389">MNLDLALTIALGIFFAWLFLVLMGLLSLIAIRLTSRFLMRRTTTRVSPERPSAAPPD</sequence>